<organism evidence="7 8">
    <name type="scientific">Helicobacter cappadocius</name>
    <dbReference type="NCBI Taxonomy" id="3063998"/>
    <lineage>
        <taxon>Bacteria</taxon>
        <taxon>Pseudomonadati</taxon>
        <taxon>Campylobacterota</taxon>
        <taxon>Epsilonproteobacteria</taxon>
        <taxon>Campylobacterales</taxon>
        <taxon>Helicobacteraceae</taxon>
        <taxon>Helicobacter</taxon>
    </lineage>
</organism>
<reference evidence="6 8" key="3">
    <citation type="journal article" date="2024" name="Syst. Appl. Microbiol.">
        <title>Helicobacter cappadocius sp. nov., from lizards: The first psychrotrophic Helicobacter species.</title>
        <authorList>
            <person name="Aydin F."/>
            <person name="Tarhane S."/>
            <person name="Karakaya E."/>
            <person name="Abay S."/>
            <person name="Kayman T."/>
            <person name="Guran O."/>
            <person name="Bozkurt E."/>
            <person name="Uzum N."/>
            <person name="Avci A."/>
            <person name="Olgun K."/>
            <person name="Jablonski D."/>
            <person name="Guran C."/>
            <person name="Burcin Saticioglu I."/>
        </authorList>
    </citation>
    <scope>NUCLEOTIDE SEQUENCE [LARGE SCALE GENOMIC DNA]</scope>
    <source>
        <strain evidence="6">Faydin-H75</strain>
        <strain evidence="8">faydin-H76</strain>
    </source>
</reference>
<dbReference type="InterPro" id="IPR036069">
    <property type="entry name" value="DUF34/NIF3_sf"/>
</dbReference>
<dbReference type="GO" id="GO:0046872">
    <property type="term" value="F:metal ion binding"/>
    <property type="evidence" value="ECO:0007669"/>
    <property type="project" value="UniProtKB-KW"/>
</dbReference>
<dbReference type="SUPFAM" id="SSF102705">
    <property type="entry name" value="NIF3 (NGG1p interacting factor 3)-like"/>
    <property type="match status" value="1"/>
</dbReference>
<feature type="binding site" evidence="5">
    <location>
        <position position="214"/>
    </location>
    <ligand>
        <name>a divalent metal cation</name>
        <dbReference type="ChEBI" id="CHEBI:60240"/>
        <label>1</label>
    </ligand>
</feature>
<evidence type="ECO:0000256" key="3">
    <source>
        <dbReference type="ARBA" id="ARBA00022112"/>
    </source>
</evidence>
<keyword evidence="4 5" id="KW-0479">Metal-binding</keyword>
<comment type="subunit">
    <text evidence="2">Homohexamer.</text>
</comment>
<dbReference type="Proteomes" id="UP001177258">
    <property type="component" value="Unassembled WGS sequence"/>
</dbReference>
<dbReference type="AlphaFoldDB" id="A0AA90PSK2"/>
<dbReference type="EMBL" id="JAUYZK010000009">
    <property type="protein sequence ID" value="MDP2539382.1"/>
    <property type="molecule type" value="Genomic_DNA"/>
</dbReference>
<evidence type="ECO:0000256" key="1">
    <source>
        <dbReference type="ARBA" id="ARBA00006964"/>
    </source>
</evidence>
<feature type="binding site" evidence="5">
    <location>
        <position position="62"/>
    </location>
    <ligand>
        <name>a divalent metal cation</name>
        <dbReference type="ChEBI" id="CHEBI:60240"/>
        <label>1</label>
    </ligand>
</feature>
<feature type="binding site" evidence="5">
    <location>
        <position position="63"/>
    </location>
    <ligand>
        <name>a divalent metal cation</name>
        <dbReference type="ChEBI" id="CHEBI:60240"/>
        <label>1</label>
    </ligand>
</feature>
<accession>A0AA90PSK2</accession>
<dbReference type="GO" id="GO:0005737">
    <property type="term" value="C:cytoplasm"/>
    <property type="evidence" value="ECO:0007669"/>
    <property type="project" value="TreeGrafter"/>
</dbReference>
<dbReference type="RefSeq" id="WP_305517302.1">
    <property type="nucleotide sequence ID" value="NZ_JAUPEV010000009.1"/>
</dbReference>
<evidence type="ECO:0000313" key="6">
    <source>
        <dbReference type="EMBL" id="MDO7253455.1"/>
    </source>
</evidence>
<feature type="binding site" evidence="5">
    <location>
        <position position="210"/>
    </location>
    <ligand>
        <name>a divalent metal cation</name>
        <dbReference type="ChEBI" id="CHEBI:60240"/>
        <label>1</label>
    </ligand>
</feature>
<sequence length="250" mass="28366">MKVFEIYDCLNLLSPFQLQEKWDNSGLNIGSQESEISKIYACLEVNEEIAKELHPQSLIISHHPLLFKPIKNFTWDAYPANIAKILIEKNCSLICMHTNFDTTHLNPYFAKEILGFENLFPDGIALRGNLEGIEFVSLLEHISKSLKLTNLKYTQSSDTIDSVAIICGAGSSYLYSDSLKPNSCLITGDIKYHDAMIAKSLKISLIDVGHYPSERFFPEILKSILKTKGYKVIIKDCKNPFTYLEGQKYE</sequence>
<dbReference type="Gene3D" id="3.40.1390.30">
    <property type="entry name" value="NIF3 (NGG1p interacting factor 3)-like"/>
    <property type="match status" value="2"/>
</dbReference>
<reference evidence="6" key="2">
    <citation type="submission" date="2023-07" db="EMBL/GenBank/DDBJ databases">
        <authorList>
            <person name="Aydin F."/>
            <person name="Tarhane S."/>
            <person name="Saticioglu I.B."/>
            <person name="Karakaya E."/>
            <person name="Abay S."/>
            <person name="Guran O."/>
            <person name="Bozkurt E."/>
            <person name="Uzum N."/>
            <person name="Olgun K."/>
            <person name="Jablonski D."/>
        </authorList>
    </citation>
    <scope>NUCLEOTIDE SEQUENCE</scope>
    <source>
        <strain evidence="6">Faydin-H75</strain>
    </source>
</reference>
<protein>
    <recommendedName>
        <fullName evidence="3">GTP cyclohydrolase 1 type 2 homolog</fullName>
    </recommendedName>
</protein>
<proteinExistence type="inferred from homology"/>
<dbReference type="PANTHER" id="PTHR13799:SF14">
    <property type="entry name" value="GTP CYCLOHYDROLASE 1 TYPE 2 HOMOLOG"/>
    <property type="match status" value="1"/>
</dbReference>
<name>A0AA90PSK2_9HELI</name>
<dbReference type="EMBL" id="JAUPEV010000009">
    <property type="protein sequence ID" value="MDO7253455.1"/>
    <property type="molecule type" value="Genomic_DNA"/>
</dbReference>
<comment type="similarity">
    <text evidence="1">Belongs to the GTP cyclohydrolase I type 2/NIF3 family.</text>
</comment>
<evidence type="ECO:0000256" key="4">
    <source>
        <dbReference type="ARBA" id="ARBA00022723"/>
    </source>
</evidence>
<dbReference type="Proteomes" id="UP001240777">
    <property type="component" value="Unassembled WGS sequence"/>
</dbReference>
<evidence type="ECO:0000313" key="7">
    <source>
        <dbReference type="EMBL" id="MDP2539382.1"/>
    </source>
</evidence>
<dbReference type="NCBIfam" id="TIGR00486">
    <property type="entry name" value="YbgI_SA1388"/>
    <property type="match status" value="1"/>
</dbReference>
<comment type="caution">
    <text evidence="7">The sequence shown here is derived from an EMBL/GenBank/DDBJ whole genome shotgun (WGS) entry which is preliminary data.</text>
</comment>
<evidence type="ECO:0000313" key="9">
    <source>
        <dbReference type="Proteomes" id="UP001240777"/>
    </source>
</evidence>
<dbReference type="FunFam" id="3.40.1390.30:FF:000001">
    <property type="entry name" value="GTP cyclohydrolase 1 type 2"/>
    <property type="match status" value="1"/>
</dbReference>
<reference evidence="7 9" key="1">
    <citation type="submission" date="2023-07" db="EMBL/GenBank/DDBJ databases">
        <title>Unpublished Manusciprt.</title>
        <authorList>
            <person name="Aydin F."/>
            <person name="Tarhane S."/>
            <person name="Saticioglu I.B."/>
            <person name="Karakaya E."/>
            <person name="Abay S."/>
            <person name="Guran O."/>
            <person name="Bozkurt E."/>
            <person name="Uzum N."/>
            <person name="Olgun K."/>
            <person name="Jablonski D."/>
        </authorList>
    </citation>
    <scope>NUCLEOTIDE SEQUENCE</scope>
    <source>
        <strain evidence="9">faydin-H75</strain>
        <strain evidence="7">Faydin-H76</strain>
    </source>
</reference>
<feature type="binding site" evidence="5">
    <location>
        <position position="101"/>
    </location>
    <ligand>
        <name>a divalent metal cation</name>
        <dbReference type="ChEBI" id="CHEBI:60240"/>
        <label>1</label>
    </ligand>
</feature>
<dbReference type="InterPro" id="IPR002678">
    <property type="entry name" value="DUF34/NIF3"/>
</dbReference>
<evidence type="ECO:0000313" key="8">
    <source>
        <dbReference type="Proteomes" id="UP001177258"/>
    </source>
</evidence>
<dbReference type="Pfam" id="PF01784">
    <property type="entry name" value="DUF34_NIF3"/>
    <property type="match status" value="1"/>
</dbReference>
<dbReference type="PANTHER" id="PTHR13799">
    <property type="entry name" value="NGG1 INTERACTING FACTOR 3"/>
    <property type="match status" value="1"/>
</dbReference>
<evidence type="ECO:0000256" key="2">
    <source>
        <dbReference type="ARBA" id="ARBA00011643"/>
    </source>
</evidence>
<keyword evidence="9" id="KW-1185">Reference proteome</keyword>
<evidence type="ECO:0000256" key="5">
    <source>
        <dbReference type="PIRSR" id="PIRSR602678-1"/>
    </source>
</evidence>
<gene>
    <name evidence="6" type="ORF">Q5I04_05985</name>
    <name evidence="7" type="ORF">Q5I06_06310</name>
</gene>